<feature type="compositionally biased region" description="Polar residues" evidence="1">
    <location>
        <begin position="122"/>
        <end position="138"/>
    </location>
</feature>
<dbReference type="GeneID" id="87907647"/>
<organism evidence="2 3">
    <name type="scientific">Podospora pseudocomata</name>
    <dbReference type="NCBI Taxonomy" id="2093779"/>
    <lineage>
        <taxon>Eukaryota</taxon>
        <taxon>Fungi</taxon>
        <taxon>Dikarya</taxon>
        <taxon>Ascomycota</taxon>
        <taxon>Pezizomycotina</taxon>
        <taxon>Sordariomycetes</taxon>
        <taxon>Sordariomycetidae</taxon>
        <taxon>Sordariales</taxon>
        <taxon>Podosporaceae</taxon>
        <taxon>Podospora</taxon>
    </lineage>
</organism>
<evidence type="ECO:0000256" key="1">
    <source>
        <dbReference type="SAM" id="MobiDB-lite"/>
    </source>
</evidence>
<accession>A0ABR0GME1</accession>
<proteinExistence type="predicted"/>
<comment type="caution">
    <text evidence="2">The sequence shown here is derived from an EMBL/GenBank/DDBJ whole genome shotgun (WGS) entry which is preliminary data.</text>
</comment>
<dbReference type="EMBL" id="JAFFHA010000004">
    <property type="protein sequence ID" value="KAK4656912.1"/>
    <property type="molecule type" value="Genomic_DNA"/>
</dbReference>
<evidence type="ECO:0000313" key="3">
    <source>
        <dbReference type="Proteomes" id="UP001323405"/>
    </source>
</evidence>
<dbReference type="RefSeq" id="XP_062745887.1">
    <property type="nucleotide sequence ID" value="XM_062887740.1"/>
</dbReference>
<sequence>MSRYDDDGGYGVTRAEDPYDECSPYRSLYEDGDRHRTVLSQPEWYYSEDLSSDKGKGKARVDTQPAGDSSSGSRSHGKKTADSKYGTTPVSTDVRDHSRGWGWSVPPSHRPLQYRHKGHAQPASTEKQTKLNPYTDANGTTWYPAPDGTVYDSGGNRYYIADGSFYPCNLSQPAGGNNIDLQQAPNYGPVDYDQSVAGSQQYQYWTRGYAQ</sequence>
<keyword evidence="3" id="KW-1185">Reference proteome</keyword>
<name>A0ABR0GME1_9PEZI</name>
<gene>
    <name evidence="2" type="ORF">QC762_208322</name>
</gene>
<dbReference type="Proteomes" id="UP001323405">
    <property type="component" value="Unassembled WGS sequence"/>
</dbReference>
<reference evidence="2 3" key="1">
    <citation type="journal article" date="2023" name="bioRxiv">
        <title>High-quality genome assemblies of four members of thePodospora anserinaspecies complex.</title>
        <authorList>
            <person name="Ament-Velasquez S.L."/>
            <person name="Vogan A.A."/>
            <person name="Wallerman O."/>
            <person name="Hartmann F."/>
            <person name="Gautier V."/>
            <person name="Silar P."/>
            <person name="Giraud T."/>
            <person name="Johannesson H."/>
        </authorList>
    </citation>
    <scope>NUCLEOTIDE SEQUENCE [LARGE SCALE GENOMIC DNA]</scope>
    <source>
        <strain evidence="2 3">CBS 415.72m</strain>
    </source>
</reference>
<evidence type="ECO:0000313" key="2">
    <source>
        <dbReference type="EMBL" id="KAK4656912.1"/>
    </source>
</evidence>
<feature type="region of interest" description="Disordered" evidence="1">
    <location>
        <begin position="1"/>
        <end position="138"/>
    </location>
</feature>
<evidence type="ECO:0008006" key="4">
    <source>
        <dbReference type="Google" id="ProtNLM"/>
    </source>
</evidence>
<protein>
    <recommendedName>
        <fullName evidence="4">OCRE domain-containing protein</fullName>
    </recommendedName>
</protein>
<feature type="compositionally biased region" description="Basic and acidic residues" evidence="1">
    <location>
        <begin position="51"/>
        <end position="61"/>
    </location>
</feature>